<dbReference type="InterPro" id="IPR005999">
    <property type="entry name" value="Glycerol_kin"/>
</dbReference>
<accession>A0ABQ9NS13</accession>
<evidence type="ECO:0000259" key="12">
    <source>
        <dbReference type="Pfam" id="PF02782"/>
    </source>
</evidence>
<dbReference type="InterPro" id="IPR042018">
    <property type="entry name" value="GK1-3_metazoan-type"/>
</dbReference>
<keyword evidence="4 9" id="KW-0808">Transferase</keyword>
<dbReference type="EMBL" id="JAPDRL010000057">
    <property type="protein sequence ID" value="KAJ9661486.1"/>
    <property type="molecule type" value="Genomic_DNA"/>
</dbReference>
<gene>
    <name evidence="13" type="primary">GUT1_1</name>
    <name evidence="13" type="ORF">H2201_006517</name>
</gene>
<keyword evidence="8" id="KW-0067">ATP-binding</keyword>
<dbReference type="InterPro" id="IPR018483">
    <property type="entry name" value="Carb_kinase_FGGY_CS"/>
</dbReference>
<dbReference type="InterPro" id="IPR018485">
    <property type="entry name" value="FGGY_C"/>
</dbReference>
<dbReference type="NCBIfam" id="TIGR01311">
    <property type="entry name" value="glycerol_kin"/>
    <property type="match status" value="1"/>
</dbReference>
<name>A0ABQ9NS13_9PEZI</name>
<feature type="domain" description="Carbohydrate kinase FGGY C-terminal" evidence="12">
    <location>
        <begin position="344"/>
        <end position="532"/>
    </location>
</feature>
<comment type="caution">
    <text evidence="13">The sequence shown here is derived from an EMBL/GenBank/DDBJ whole genome shotgun (WGS) entry which is preliminary data.</text>
</comment>
<dbReference type="CDD" id="cd07792">
    <property type="entry name" value="ASKHA_NBD_FGGY_GK1-3-like"/>
    <property type="match status" value="1"/>
</dbReference>
<keyword evidence="6 9" id="KW-0418">Kinase</keyword>
<feature type="region of interest" description="Disordered" evidence="10">
    <location>
        <begin position="48"/>
        <end position="68"/>
    </location>
</feature>
<dbReference type="PANTHER" id="PTHR10196:SF75">
    <property type="entry name" value="GLYCEROL KINASE"/>
    <property type="match status" value="1"/>
</dbReference>
<evidence type="ECO:0000256" key="2">
    <source>
        <dbReference type="ARBA" id="ARBA00009156"/>
    </source>
</evidence>
<evidence type="ECO:0000256" key="10">
    <source>
        <dbReference type="SAM" id="MobiDB-lite"/>
    </source>
</evidence>
<sequence length="580" mass="62812">MDSIPVKAAAVNQVESTDSAPANQQVLDLLQSIQQNQQRLEQRLGELERNQGGASQSGDATAHHDTLPSTAHDETFVGAIDQGTTSSRFLIFNKEGEPVASHQIEFKQIYPHPGWHEHDPEEIITSVQLCMDEAVKLFKRRGYSRDSIKAVGITNQRETTVVWDKNTGEPLYNAIVWTDTRSSALVRELKTRSGADKLQDKCGLPLSTYPSVSKLLWMLENVDKVKQAYENGTLAFGTIDAWLVYKLNGGPQGRDGGVFVSEPTNASRTMFMNLETLDYDNSLIDFFGLKRDNIRLPNIIRSSDAEAYGSIASGSLTGVSITGCLGDQSAALVGQKGFTPGLAKNTYGTGCFLLYNVGEKPVISKHGLLATVAFNFDGTPIYALEGSIAVAGQGIKFLQNNLGLISSSAEINDLAASVEDNGGCVFVTAFSGLFAPYWIDDVRGTILGITQYTQKGHVARATLEATCFQTKAILNAMEKDSGKALTELAVDGGMSNSDLCMQTQSDLIGIPVIRPKMRETTALGAAIAAGFAVGVWKSFDELKELNRVGGTTFEPKMPAEKSAEMFERWEKAVKTCSGFV</sequence>
<proteinExistence type="inferred from homology"/>
<dbReference type="SUPFAM" id="SSF53067">
    <property type="entry name" value="Actin-like ATPase domain"/>
    <property type="match status" value="2"/>
</dbReference>
<dbReference type="NCBIfam" id="NF000756">
    <property type="entry name" value="PRK00047.1"/>
    <property type="match status" value="1"/>
</dbReference>
<dbReference type="Proteomes" id="UP001172684">
    <property type="component" value="Unassembled WGS sequence"/>
</dbReference>
<evidence type="ECO:0000256" key="1">
    <source>
        <dbReference type="ARBA" id="ARBA00005190"/>
    </source>
</evidence>
<dbReference type="InterPro" id="IPR018484">
    <property type="entry name" value="FGGY_N"/>
</dbReference>
<evidence type="ECO:0000256" key="6">
    <source>
        <dbReference type="ARBA" id="ARBA00022777"/>
    </source>
</evidence>
<dbReference type="EC" id="2.7.1.30" evidence="3"/>
<dbReference type="Pfam" id="PF00370">
    <property type="entry name" value="FGGY_N"/>
    <property type="match status" value="1"/>
</dbReference>
<dbReference type="PANTHER" id="PTHR10196">
    <property type="entry name" value="SUGAR KINASE"/>
    <property type="match status" value="1"/>
</dbReference>
<protein>
    <recommendedName>
        <fullName evidence="3">glycerol kinase</fullName>
        <ecNumber evidence="3">2.7.1.30</ecNumber>
    </recommendedName>
</protein>
<dbReference type="Gene3D" id="3.30.420.40">
    <property type="match status" value="2"/>
</dbReference>
<evidence type="ECO:0000313" key="14">
    <source>
        <dbReference type="Proteomes" id="UP001172684"/>
    </source>
</evidence>
<dbReference type="GO" id="GO:0004370">
    <property type="term" value="F:glycerol kinase activity"/>
    <property type="evidence" value="ECO:0007669"/>
    <property type="project" value="UniProtKB-EC"/>
</dbReference>
<reference evidence="13" key="1">
    <citation type="submission" date="2022-10" db="EMBL/GenBank/DDBJ databases">
        <title>Culturing micro-colonial fungi from biological soil crusts in the Mojave desert and describing Neophaeococcomyces mojavensis, and introducing the new genera and species Taxawa tesnikishii.</title>
        <authorList>
            <person name="Kurbessoian T."/>
            <person name="Stajich J.E."/>
        </authorList>
    </citation>
    <scope>NUCLEOTIDE SEQUENCE</scope>
    <source>
        <strain evidence="13">TK_1</strain>
    </source>
</reference>
<dbReference type="PROSITE" id="PS00933">
    <property type="entry name" value="FGGY_KINASES_1"/>
    <property type="match status" value="1"/>
</dbReference>
<dbReference type="PROSITE" id="PS00445">
    <property type="entry name" value="FGGY_KINASES_2"/>
    <property type="match status" value="1"/>
</dbReference>
<feature type="domain" description="Carbohydrate kinase FGGY N-terminal" evidence="11">
    <location>
        <begin position="78"/>
        <end position="334"/>
    </location>
</feature>
<keyword evidence="14" id="KW-1185">Reference proteome</keyword>
<dbReference type="Pfam" id="PF02782">
    <property type="entry name" value="FGGY_C"/>
    <property type="match status" value="1"/>
</dbReference>
<evidence type="ECO:0000256" key="4">
    <source>
        <dbReference type="ARBA" id="ARBA00022679"/>
    </source>
</evidence>
<keyword evidence="5" id="KW-0547">Nucleotide-binding</keyword>
<evidence type="ECO:0000256" key="5">
    <source>
        <dbReference type="ARBA" id="ARBA00022741"/>
    </source>
</evidence>
<evidence type="ECO:0000313" key="13">
    <source>
        <dbReference type="EMBL" id="KAJ9661486.1"/>
    </source>
</evidence>
<dbReference type="PIRSF" id="PIRSF000538">
    <property type="entry name" value="GlpK"/>
    <property type="match status" value="1"/>
</dbReference>
<comment type="similarity">
    <text evidence="2 9">Belongs to the FGGY kinase family.</text>
</comment>
<organism evidence="13 14">
    <name type="scientific">Coniosporium apollinis</name>
    <dbReference type="NCBI Taxonomy" id="61459"/>
    <lineage>
        <taxon>Eukaryota</taxon>
        <taxon>Fungi</taxon>
        <taxon>Dikarya</taxon>
        <taxon>Ascomycota</taxon>
        <taxon>Pezizomycotina</taxon>
        <taxon>Dothideomycetes</taxon>
        <taxon>Dothideomycetes incertae sedis</taxon>
        <taxon>Coniosporium</taxon>
    </lineage>
</organism>
<evidence type="ECO:0000256" key="7">
    <source>
        <dbReference type="ARBA" id="ARBA00022798"/>
    </source>
</evidence>
<dbReference type="InterPro" id="IPR043129">
    <property type="entry name" value="ATPase_NBD"/>
</dbReference>
<keyword evidence="7" id="KW-0319">Glycerol metabolism</keyword>
<evidence type="ECO:0000256" key="9">
    <source>
        <dbReference type="RuleBase" id="RU003733"/>
    </source>
</evidence>
<evidence type="ECO:0000256" key="3">
    <source>
        <dbReference type="ARBA" id="ARBA00012099"/>
    </source>
</evidence>
<comment type="pathway">
    <text evidence="1">Polyol metabolism; glycerol degradation via glycerol kinase pathway; sn-glycerol 3-phosphate from glycerol: step 1/1.</text>
</comment>
<evidence type="ECO:0000259" key="11">
    <source>
        <dbReference type="Pfam" id="PF00370"/>
    </source>
</evidence>
<evidence type="ECO:0000256" key="8">
    <source>
        <dbReference type="ARBA" id="ARBA00022840"/>
    </source>
</evidence>
<dbReference type="InterPro" id="IPR000577">
    <property type="entry name" value="Carb_kinase_FGGY"/>
</dbReference>